<evidence type="ECO:0000313" key="3">
    <source>
        <dbReference type="Proteomes" id="UP000471031"/>
    </source>
</evidence>
<accession>A0A845L6B3</accession>
<dbReference type="Proteomes" id="UP000471031">
    <property type="component" value="Unassembled WGS sequence"/>
</dbReference>
<dbReference type="EMBL" id="WXEX01000003">
    <property type="protein sequence ID" value="MZP42197.1"/>
    <property type="molecule type" value="Genomic_DNA"/>
</dbReference>
<name>A0A845L6B3_HELGE</name>
<reference evidence="2 3" key="1">
    <citation type="submission" date="2020-01" db="EMBL/GenBank/DDBJ databases">
        <title>Whole genome sequence of Heliobacterium gestii DSM 11169.</title>
        <authorList>
            <person name="Kyndt J.A."/>
            <person name="Meyer T.E."/>
        </authorList>
    </citation>
    <scope>NUCLEOTIDE SEQUENCE [LARGE SCALE GENOMIC DNA]</scope>
    <source>
        <strain evidence="2 3">DSM 11169</strain>
    </source>
</reference>
<keyword evidence="1" id="KW-0472">Membrane</keyword>
<dbReference type="RefSeq" id="WP_161260782.1">
    <property type="nucleotide sequence ID" value="NZ_JAFBDC010000006.1"/>
</dbReference>
<dbReference type="AlphaFoldDB" id="A0A845L6B3"/>
<organism evidence="2 3">
    <name type="scientific">Heliomicrobium gestii</name>
    <name type="common">Heliobacterium gestii</name>
    <dbReference type="NCBI Taxonomy" id="2699"/>
    <lineage>
        <taxon>Bacteria</taxon>
        <taxon>Bacillati</taxon>
        <taxon>Bacillota</taxon>
        <taxon>Clostridia</taxon>
        <taxon>Eubacteriales</taxon>
        <taxon>Heliobacteriaceae</taxon>
        <taxon>Heliomicrobium</taxon>
    </lineage>
</organism>
<keyword evidence="1" id="KW-1133">Transmembrane helix</keyword>
<proteinExistence type="predicted"/>
<protein>
    <submittedName>
        <fullName evidence="2">Uncharacterized protein</fullName>
    </submittedName>
</protein>
<dbReference type="OrthoDB" id="2084577at2"/>
<evidence type="ECO:0000256" key="1">
    <source>
        <dbReference type="SAM" id="Phobius"/>
    </source>
</evidence>
<comment type="caution">
    <text evidence="2">The sequence shown here is derived from an EMBL/GenBank/DDBJ whole genome shotgun (WGS) entry which is preliminary data.</text>
</comment>
<sequence>MANRKKNRPQNEPEKSSILTLIPGFRSQTPWKMGAAGAFYLTIVLYVLVLAGIIPNPPR</sequence>
<keyword evidence="3" id="KW-1185">Reference proteome</keyword>
<keyword evidence="1" id="KW-0812">Transmembrane</keyword>
<evidence type="ECO:0000313" key="2">
    <source>
        <dbReference type="EMBL" id="MZP42197.1"/>
    </source>
</evidence>
<gene>
    <name evidence="2" type="ORF">GTO89_03980</name>
</gene>
<feature type="transmembrane region" description="Helical" evidence="1">
    <location>
        <begin position="35"/>
        <end position="54"/>
    </location>
</feature>